<dbReference type="AlphaFoldDB" id="A0A9R0THK7"/>
<dbReference type="FunFam" id="3.40.250.10:FF:000022">
    <property type="entry name" value="Thiosulfate sulfurtransferase/rhodanese-like domain-containing protein 2"/>
    <property type="match status" value="1"/>
</dbReference>
<dbReference type="InterPro" id="IPR040503">
    <property type="entry name" value="TRHO_N"/>
</dbReference>
<organism evidence="3 4">
    <name type="scientific">Triticum turgidum subsp. durum</name>
    <name type="common">Durum wheat</name>
    <name type="synonym">Triticum durum</name>
    <dbReference type="NCBI Taxonomy" id="4567"/>
    <lineage>
        <taxon>Eukaryota</taxon>
        <taxon>Viridiplantae</taxon>
        <taxon>Streptophyta</taxon>
        <taxon>Embryophyta</taxon>
        <taxon>Tracheophyta</taxon>
        <taxon>Spermatophyta</taxon>
        <taxon>Magnoliopsida</taxon>
        <taxon>Liliopsida</taxon>
        <taxon>Poales</taxon>
        <taxon>Poaceae</taxon>
        <taxon>BOP clade</taxon>
        <taxon>Pooideae</taxon>
        <taxon>Triticodae</taxon>
        <taxon>Triticeae</taxon>
        <taxon>Triticinae</taxon>
        <taxon>Triticum</taxon>
    </lineage>
</organism>
<dbReference type="Gramene" id="TRITD5Av1G046240.4">
    <property type="protein sequence ID" value="TRITD5Av1G046240.4"/>
    <property type="gene ID" value="TRITD5Av1G046240"/>
</dbReference>
<sequence>MDAKAALPPTSTQEQQKQEEGGGGDGSYGVLLYYKYADVPDAPALAAFYESRCRALALVGRVRVGPDGVNATLGGRMAALEKHIEEMSSNSLFDGTDFKLASCEDPIDERVARECGFTSLSVRLVKELVTLCSNPSLTTPDISFAGRHLSAAEFHSVLQTVGTGSDTEAPAGQNDVVVLDARNLYETRIGKFHVPNVETLHPEIRQYSDLPLWIDEHTEKLRGKSIMMYCTGGIRCEMASAYIRSKGEGFENVFQLYGGIQRYLEQYPDGGYFDGKNFVFDHSNCRMLVLVCSTCQDSNKEYVCELCLKNGKQCCEISVKQDYQAESELSEPSDIGKLSISNKISTSKAPGSNGKGVFETYGVKMNSIDHMVASFCTNLTSRYPCIALEQRDKSIGQMEGSEQLKKLRILCLHGFRQNSSNFKGRTSSLAKKLKHIAELVFIDAPHKLSFVYRPHPDVCSDKPSPPSGTAKTKSAWLVSPNMSCHTMQDWKVADAPFDPLQYQEQTDGFKESYAYLESIIAQDGNFDGVLGFSQGAAMAALLCRQQQKTCGSPKFRFGIFCSGYPAPVGDFDREPIRLPSLHCFGGGEGHDRQIASRASTELAGMFEEGRCTIVEHDMGHIIPTRPPYIDRMKEFLCNFI</sequence>
<dbReference type="PROSITE" id="PS50206">
    <property type="entry name" value="RHODANESE_3"/>
    <property type="match status" value="1"/>
</dbReference>
<evidence type="ECO:0000259" key="2">
    <source>
        <dbReference type="PROSITE" id="PS50206"/>
    </source>
</evidence>
<dbReference type="SUPFAM" id="SSF52821">
    <property type="entry name" value="Rhodanese/Cell cycle control phosphatase"/>
    <property type="match status" value="1"/>
</dbReference>
<dbReference type="Pfam" id="PF17773">
    <property type="entry name" value="UPF0176_N"/>
    <property type="match status" value="1"/>
</dbReference>
<dbReference type="InterPro" id="IPR036873">
    <property type="entry name" value="Rhodanese-like_dom_sf"/>
</dbReference>
<protein>
    <recommendedName>
        <fullName evidence="2">Rhodanese domain-containing protein</fullName>
    </recommendedName>
</protein>
<reference evidence="3 4" key="1">
    <citation type="submission" date="2017-09" db="EMBL/GenBank/DDBJ databases">
        <authorList>
            <consortium name="International Durum Wheat Genome Sequencing Consortium (IDWGSC)"/>
            <person name="Milanesi L."/>
        </authorList>
    </citation>
    <scope>NUCLEOTIDE SEQUENCE [LARGE SCALE GENOMIC DNA]</scope>
    <source>
        <strain evidence="4">cv. Svevo</strain>
    </source>
</reference>
<dbReference type="Gene3D" id="3.40.250.10">
    <property type="entry name" value="Rhodanese-like domain"/>
    <property type="match status" value="1"/>
</dbReference>
<proteinExistence type="predicted"/>
<dbReference type="Pfam" id="PF00581">
    <property type="entry name" value="Rhodanese"/>
    <property type="match status" value="1"/>
</dbReference>
<dbReference type="InterPro" id="IPR029058">
    <property type="entry name" value="AB_hydrolase_fold"/>
</dbReference>
<dbReference type="Pfam" id="PF03959">
    <property type="entry name" value="FSH1"/>
    <property type="match status" value="1"/>
</dbReference>
<dbReference type="Proteomes" id="UP000324705">
    <property type="component" value="Chromosome 5A"/>
</dbReference>
<dbReference type="SUPFAM" id="SSF53474">
    <property type="entry name" value="alpha/beta-Hydrolases"/>
    <property type="match status" value="1"/>
</dbReference>
<name>A0A9R0THK7_TRITD</name>
<dbReference type="SMART" id="SM00450">
    <property type="entry name" value="RHOD"/>
    <property type="match status" value="1"/>
</dbReference>
<dbReference type="InterPro" id="IPR001763">
    <property type="entry name" value="Rhodanese-like_dom"/>
</dbReference>
<dbReference type="PANTHER" id="PTHR43268:SF6">
    <property type="entry name" value="THIOSULFATE SULFURTRANSFERASE_RHODANESE-LIKE DOMAIN-CONTAINING PROTEIN 2"/>
    <property type="match status" value="1"/>
</dbReference>
<dbReference type="FunFam" id="3.30.70.100:FF:000045">
    <property type="entry name" value="Rhodanese-like domain-containing protein 6"/>
    <property type="match status" value="1"/>
</dbReference>
<evidence type="ECO:0000313" key="4">
    <source>
        <dbReference type="Proteomes" id="UP000324705"/>
    </source>
</evidence>
<accession>A0A9R0THK7</accession>
<evidence type="ECO:0000313" key="3">
    <source>
        <dbReference type="EMBL" id="VAI14054.1"/>
    </source>
</evidence>
<dbReference type="OMA" id="RCSYCRM"/>
<dbReference type="CDD" id="cd01518">
    <property type="entry name" value="RHOD_YceA"/>
    <property type="match status" value="1"/>
</dbReference>
<gene>
    <name evidence="3" type="ORF">TRITD_5Av1G046240</name>
</gene>
<evidence type="ECO:0000256" key="1">
    <source>
        <dbReference type="SAM" id="MobiDB-lite"/>
    </source>
</evidence>
<dbReference type="Gene3D" id="3.40.50.1820">
    <property type="entry name" value="alpha/beta hydrolase"/>
    <property type="match status" value="1"/>
</dbReference>
<keyword evidence="4" id="KW-1185">Reference proteome</keyword>
<dbReference type="FunFam" id="3.40.50.1820:FF:000073">
    <property type="entry name" value="esterase OVCA2 isoform X6"/>
    <property type="match status" value="1"/>
</dbReference>
<dbReference type="Gene3D" id="3.30.70.100">
    <property type="match status" value="1"/>
</dbReference>
<dbReference type="InterPro" id="IPR020936">
    <property type="entry name" value="TrhO"/>
</dbReference>
<dbReference type="EMBL" id="LT934119">
    <property type="protein sequence ID" value="VAI14054.1"/>
    <property type="molecule type" value="Genomic_DNA"/>
</dbReference>
<feature type="region of interest" description="Disordered" evidence="1">
    <location>
        <begin position="1"/>
        <end position="24"/>
    </location>
</feature>
<feature type="domain" description="Rhodanese" evidence="2">
    <location>
        <begin position="172"/>
        <end position="272"/>
    </location>
</feature>
<dbReference type="PANTHER" id="PTHR43268">
    <property type="entry name" value="THIOSULFATE SULFURTRANSFERASE/RHODANESE-LIKE DOMAIN-CONTAINING PROTEIN 2"/>
    <property type="match status" value="1"/>
</dbReference>
<dbReference type="InterPro" id="IPR005645">
    <property type="entry name" value="FSH-like_dom"/>
</dbReference>